<reference evidence="3" key="1">
    <citation type="submission" date="2018-02" db="EMBL/GenBank/DDBJ databases">
        <authorList>
            <person name="Cohen D.B."/>
            <person name="Kent A.D."/>
        </authorList>
    </citation>
    <scope>NUCLEOTIDE SEQUENCE</scope>
</reference>
<gene>
    <name evidence="3" type="ORF">FSB_LOCUS58138</name>
</gene>
<dbReference type="GO" id="GO:0045292">
    <property type="term" value="P:mRNA cis splicing, via spliceosome"/>
    <property type="evidence" value="ECO:0007669"/>
    <property type="project" value="InterPro"/>
</dbReference>
<organism evidence="3">
    <name type="scientific">Fagus sylvatica</name>
    <name type="common">Beechnut</name>
    <dbReference type="NCBI Taxonomy" id="28930"/>
    <lineage>
        <taxon>Eukaryota</taxon>
        <taxon>Viridiplantae</taxon>
        <taxon>Streptophyta</taxon>
        <taxon>Embryophyta</taxon>
        <taxon>Tracheophyta</taxon>
        <taxon>Spermatophyta</taxon>
        <taxon>Magnoliopsida</taxon>
        <taxon>eudicotyledons</taxon>
        <taxon>Gunneridae</taxon>
        <taxon>Pentapetalae</taxon>
        <taxon>rosids</taxon>
        <taxon>fabids</taxon>
        <taxon>Fagales</taxon>
        <taxon>Fagaceae</taxon>
        <taxon>Fagus</taxon>
    </lineage>
</organism>
<accession>A0A2N9IY25</accession>
<dbReference type="FunFam" id="1.10.10.440:FF:000022">
    <property type="entry name" value="Pre-mRNA-processing protein 40A"/>
    <property type="match status" value="1"/>
</dbReference>
<keyword evidence="1" id="KW-0175">Coiled coil</keyword>
<dbReference type="Pfam" id="PF01846">
    <property type="entry name" value="FF"/>
    <property type="match status" value="2"/>
</dbReference>
<dbReference type="Gene3D" id="1.10.10.440">
    <property type="entry name" value="FF domain"/>
    <property type="match status" value="2"/>
</dbReference>
<dbReference type="PANTHER" id="PTHR11864">
    <property type="entry name" value="PRE-MRNA-PROCESSING PROTEIN PRP40"/>
    <property type="match status" value="1"/>
</dbReference>
<dbReference type="InterPro" id="IPR039726">
    <property type="entry name" value="Prp40-like"/>
</dbReference>
<dbReference type="SUPFAM" id="SSF81698">
    <property type="entry name" value="FF domain"/>
    <property type="match status" value="2"/>
</dbReference>
<protein>
    <recommendedName>
        <fullName evidence="2">FF domain-containing protein</fullName>
    </recommendedName>
</protein>
<evidence type="ECO:0000259" key="2">
    <source>
        <dbReference type="PROSITE" id="PS51676"/>
    </source>
</evidence>
<dbReference type="AlphaFoldDB" id="A0A2N9IY25"/>
<dbReference type="GO" id="GO:0071004">
    <property type="term" value="C:U2-type prespliceosome"/>
    <property type="evidence" value="ECO:0007669"/>
    <property type="project" value="TreeGrafter"/>
</dbReference>
<dbReference type="InterPro" id="IPR026960">
    <property type="entry name" value="RVT-Znf"/>
</dbReference>
<dbReference type="InterPro" id="IPR036517">
    <property type="entry name" value="FF_domain_sf"/>
</dbReference>
<dbReference type="GO" id="GO:0005685">
    <property type="term" value="C:U1 snRNP"/>
    <property type="evidence" value="ECO:0007669"/>
    <property type="project" value="TreeGrafter"/>
</dbReference>
<proteinExistence type="predicted"/>
<sequence>MVRIELLFGGKWWLPNMAAVGGIGVPRKSRILMGLSRVILLIALDGDASVADLMSLVNGMIHWDVLFTRSVQDWELESISSFMDILYSTPVQGAREDKLSWGNSGSKVFTVKCFYRYLSSPSSRFFPWKVVWKSKIPPRAAFFSWTAALGKILTIDNLKKRGLILVDWCCLCKESGESPDHLLLHRKVARELWELERARAEEERKQNLMEYREFLESCDYIKADSQWRKLQDRLEADERCARLDKIDRLDVFLEYIRDLEREEEERKKIQKEELRKMERKNRDEFRKLMEEHVTAGTLTAKTHWRDYCMKVKDLPTYLAVASNTSGSTAKELFQDVLEELEKQVTKLTLSL</sequence>
<feature type="coiled-coil region" evidence="1">
    <location>
        <begin position="252"/>
        <end position="291"/>
    </location>
</feature>
<feature type="domain" description="FF" evidence="2">
    <location>
        <begin position="204"/>
        <end position="258"/>
    </location>
</feature>
<feature type="domain" description="FF" evidence="2">
    <location>
        <begin position="276"/>
        <end position="339"/>
    </location>
</feature>
<name>A0A2N9IY25_FAGSY</name>
<evidence type="ECO:0000313" key="3">
    <source>
        <dbReference type="EMBL" id="SPD30256.1"/>
    </source>
</evidence>
<dbReference type="Pfam" id="PF13966">
    <property type="entry name" value="zf-RVT"/>
    <property type="match status" value="1"/>
</dbReference>
<dbReference type="EMBL" id="OIVN01006308">
    <property type="protein sequence ID" value="SPD30256.1"/>
    <property type="molecule type" value="Genomic_DNA"/>
</dbReference>
<dbReference type="GO" id="GO:0003723">
    <property type="term" value="F:RNA binding"/>
    <property type="evidence" value="ECO:0007669"/>
    <property type="project" value="TreeGrafter"/>
</dbReference>
<evidence type="ECO:0000256" key="1">
    <source>
        <dbReference type="SAM" id="Coils"/>
    </source>
</evidence>
<dbReference type="PANTHER" id="PTHR11864:SF33">
    <property type="entry name" value="PRE-MRNA-PROCESSING PROTEIN 40B"/>
    <property type="match status" value="1"/>
</dbReference>
<dbReference type="PROSITE" id="PS51676">
    <property type="entry name" value="FF"/>
    <property type="match status" value="2"/>
</dbReference>
<dbReference type="SMART" id="SM00441">
    <property type="entry name" value="FF"/>
    <property type="match status" value="2"/>
</dbReference>
<dbReference type="InterPro" id="IPR002713">
    <property type="entry name" value="FF_domain"/>
</dbReference>